<organism evidence="5 6">
    <name type="scientific">Russula ochroleuca</name>
    <dbReference type="NCBI Taxonomy" id="152965"/>
    <lineage>
        <taxon>Eukaryota</taxon>
        <taxon>Fungi</taxon>
        <taxon>Dikarya</taxon>
        <taxon>Basidiomycota</taxon>
        <taxon>Agaricomycotina</taxon>
        <taxon>Agaricomycetes</taxon>
        <taxon>Russulales</taxon>
        <taxon>Russulaceae</taxon>
        <taxon>Russula</taxon>
    </lineage>
</organism>
<dbReference type="InterPro" id="IPR017871">
    <property type="entry name" value="ABC_transporter-like_CS"/>
</dbReference>
<keyword evidence="6" id="KW-1185">Reference proteome</keyword>
<reference evidence="5" key="2">
    <citation type="journal article" date="2020" name="Nat. Commun.">
        <title>Large-scale genome sequencing of mycorrhizal fungi provides insights into the early evolution of symbiotic traits.</title>
        <authorList>
            <person name="Miyauchi S."/>
            <person name="Kiss E."/>
            <person name="Kuo A."/>
            <person name="Drula E."/>
            <person name="Kohler A."/>
            <person name="Sanchez-Garcia M."/>
            <person name="Morin E."/>
            <person name="Andreopoulos B."/>
            <person name="Barry K.W."/>
            <person name="Bonito G."/>
            <person name="Buee M."/>
            <person name="Carver A."/>
            <person name="Chen C."/>
            <person name="Cichocki N."/>
            <person name="Clum A."/>
            <person name="Culley D."/>
            <person name="Crous P.W."/>
            <person name="Fauchery L."/>
            <person name="Girlanda M."/>
            <person name="Hayes R.D."/>
            <person name="Keri Z."/>
            <person name="LaButti K."/>
            <person name="Lipzen A."/>
            <person name="Lombard V."/>
            <person name="Magnuson J."/>
            <person name="Maillard F."/>
            <person name="Murat C."/>
            <person name="Nolan M."/>
            <person name="Ohm R.A."/>
            <person name="Pangilinan J."/>
            <person name="Pereira M.F."/>
            <person name="Perotto S."/>
            <person name="Peter M."/>
            <person name="Pfister S."/>
            <person name="Riley R."/>
            <person name="Sitrit Y."/>
            <person name="Stielow J.B."/>
            <person name="Szollosi G."/>
            <person name="Zifcakova L."/>
            <person name="Stursova M."/>
            <person name="Spatafora J.W."/>
            <person name="Tedersoo L."/>
            <person name="Vaario L.M."/>
            <person name="Yamada A."/>
            <person name="Yan M."/>
            <person name="Wang P."/>
            <person name="Xu J."/>
            <person name="Bruns T."/>
            <person name="Baldrian P."/>
            <person name="Vilgalys R."/>
            <person name="Dunand C."/>
            <person name="Henrissat B."/>
            <person name="Grigoriev I.V."/>
            <person name="Hibbett D."/>
            <person name="Nagy L.G."/>
            <person name="Martin F.M."/>
        </authorList>
    </citation>
    <scope>NUCLEOTIDE SEQUENCE</scope>
    <source>
        <strain evidence="5">Prilba</strain>
    </source>
</reference>
<comment type="caution">
    <text evidence="5">The sequence shown here is derived from an EMBL/GenBank/DDBJ whole genome shotgun (WGS) entry which is preliminary data.</text>
</comment>
<dbReference type="Proteomes" id="UP000759537">
    <property type="component" value="Unassembled WGS sequence"/>
</dbReference>
<dbReference type="Gene3D" id="3.40.50.300">
    <property type="entry name" value="P-loop containing nucleotide triphosphate hydrolases"/>
    <property type="match status" value="2"/>
</dbReference>
<dbReference type="PROSITE" id="PS00211">
    <property type="entry name" value="ABC_TRANSPORTER_1"/>
    <property type="match status" value="2"/>
</dbReference>
<keyword evidence="1" id="KW-0677">Repeat</keyword>
<sequence>MSSYDIAEQIREFLPGTEEILVQYLSGYLVDEASEDEDILQVARYVLESVAMDKPDVLEHLMTALSALLQDQLTRREKAQSVPKLQRLDKVLDMSKAGAMSNTIAFAEGVDLESINKGKASRVDVKKLEKQEAKLKAKIEKRARRDLYEGSKLLEQKKKEQSYEEMFMKINPLQSTASKNKSKDIHLPSIDVSFGSNRILSGASLTLAYGRRYGIIGRNGVGKSTLLRHIAMRDVPIPSHITILFVEQEIVGDDTTALQSVLKADVWRDHLLAEEVRLNARLAELDATPPGESDARLEEMRDEVSGRLAEVHASLADMDAESGPARAAALLAGLGFSEQDQGRPTRSFSGGWRMRLALARALFVKPALLLLDEPSNHIDLNALAWLEDYLQTWPGTLVVVSHDRAFLDAVATDIIHQHSGRLDYYKGNFTQFYSTKSERERNLRREYEAQIVYRKSLQAFIDRWRYNANRAAQAQSKIKILEKLPELTPPVAEETESFRFPETEKLSPPLLQLSEVTFGYDSLKIILNSINIDVGLDSRIAIVGSNGAGKSTLIKLLTGELSPQSGQLNRNGRLRVGYFAQHHVDTLIPTMNPVQFLAHKFPGKTEQEYRQHLGNFQISGLTGIQPIGTLSGGQKSRVAFSVLSLLRPHILLLDEPTNHLDLEGLDALMLALGTWNGGVIVISHDERFITSVAKELWVCGDGTVTKFKGDVEAYKSLIVSNIKAKP</sequence>
<dbReference type="GO" id="GO:0016887">
    <property type="term" value="F:ATP hydrolysis activity"/>
    <property type="evidence" value="ECO:0007669"/>
    <property type="project" value="InterPro"/>
</dbReference>
<keyword evidence="2" id="KW-0547">Nucleotide-binding</keyword>
<keyword evidence="3" id="KW-0067">ATP-binding</keyword>
<dbReference type="InterPro" id="IPR027417">
    <property type="entry name" value="P-loop_NTPase"/>
</dbReference>
<gene>
    <name evidence="5" type="ORF">DFH94DRAFT_638917</name>
</gene>
<dbReference type="AlphaFoldDB" id="A0A9P5JWJ8"/>
<dbReference type="OrthoDB" id="2110130at2759"/>
<feature type="domain" description="ABC transporter" evidence="4">
    <location>
        <begin position="185"/>
        <end position="444"/>
    </location>
</feature>
<dbReference type="Pfam" id="PF12848">
    <property type="entry name" value="ABC_tran_Xtn"/>
    <property type="match status" value="1"/>
</dbReference>
<reference evidence="5" key="1">
    <citation type="submission" date="2019-10" db="EMBL/GenBank/DDBJ databases">
        <authorList>
            <consortium name="DOE Joint Genome Institute"/>
            <person name="Kuo A."/>
            <person name="Miyauchi S."/>
            <person name="Kiss E."/>
            <person name="Drula E."/>
            <person name="Kohler A."/>
            <person name="Sanchez-Garcia M."/>
            <person name="Andreopoulos B."/>
            <person name="Barry K.W."/>
            <person name="Bonito G."/>
            <person name="Buee M."/>
            <person name="Carver A."/>
            <person name="Chen C."/>
            <person name="Cichocki N."/>
            <person name="Clum A."/>
            <person name="Culley D."/>
            <person name="Crous P.W."/>
            <person name="Fauchery L."/>
            <person name="Girlanda M."/>
            <person name="Hayes R."/>
            <person name="Keri Z."/>
            <person name="LaButti K."/>
            <person name="Lipzen A."/>
            <person name="Lombard V."/>
            <person name="Magnuson J."/>
            <person name="Maillard F."/>
            <person name="Morin E."/>
            <person name="Murat C."/>
            <person name="Nolan M."/>
            <person name="Ohm R."/>
            <person name="Pangilinan J."/>
            <person name="Pereira M."/>
            <person name="Perotto S."/>
            <person name="Peter M."/>
            <person name="Riley R."/>
            <person name="Sitrit Y."/>
            <person name="Stielow B."/>
            <person name="Szollosi G."/>
            <person name="Zifcakova L."/>
            <person name="Stursova M."/>
            <person name="Spatafora J.W."/>
            <person name="Tedersoo L."/>
            <person name="Vaario L.-M."/>
            <person name="Yamada A."/>
            <person name="Yan M."/>
            <person name="Wang P."/>
            <person name="Xu J."/>
            <person name="Bruns T."/>
            <person name="Baldrian P."/>
            <person name="Vilgalys R."/>
            <person name="Henrissat B."/>
            <person name="Grigoriev I.V."/>
            <person name="Hibbett D."/>
            <person name="Nagy L.G."/>
            <person name="Martin F.M."/>
        </authorList>
    </citation>
    <scope>NUCLEOTIDE SEQUENCE</scope>
    <source>
        <strain evidence="5">Prilba</strain>
    </source>
</reference>
<dbReference type="CDD" id="cd03221">
    <property type="entry name" value="ABCF_EF-3"/>
    <property type="match status" value="2"/>
</dbReference>
<dbReference type="FunFam" id="3.40.50.300:FF:001135">
    <property type="entry name" value="ABC transporter F family member 3"/>
    <property type="match status" value="1"/>
</dbReference>
<evidence type="ECO:0000259" key="4">
    <source>
        <dbReference type="PROSITE" id="PS50893"/>
    </source>
</evidence>
<accession>A0A9P5JWJ8</accession>
<dbReference type="PANTHER" id="PTHR19211:SF117">
    <property type="entry name" value="ATP-BINDING CASSETTE SUB-FAMILY F MEMBER 3"/>
    <property type="match status" value="1"/>
</dbReference>
<dbReference type="InterPro" id="IPR032781">
    <property type="entry name" value="ABC_tran_Xtn"/>
</dbReference>
<evidence type="ECO:0000256" key="2">
    <source>
        <dbReference type="ARBA" id="ARBA00022741"/>
    </source>
</evidence>
<dbReference type="PROSITE" id="PS50893">
    <property type="entry name" value="ABC_TRANSPORTER_2"/>
    <property type="match status" value="2"/>
</dbReference>
<keyword evidence="5" id="KW-0378">Hydrolase</keyword>
<protein>
    <submittedName>
        <fullName evidence="5">P-loop containing nucleoside triphosphate hydrolase protein</fullName>
    </submittedName>
</protein>
<feature type="domain" description="ABC transporter" evidence="4">
    <location>
        <begin position="511"/>
        <end position="726"/>
    </location>
</feature>
<dbReference type="SUPFAM" id="SSF52540">
    <property type="entry name" value="P-loop containing nucleoside triphosphate hydrolases"/>
    <property type="match status" value="2"/>
</dbReference>
<dbReference type="SMART" id="SM00382">
    <property type="entry name" value="AAA"/>
    <property type="match status" value="2"/>
</dbReference>
<dbReference type="InterPro" id="IPR003439">
    <property type="entry name" value="ABC_transporter-like_ATP-bd"/>
</dbReference>
<dbReference type="Pfam" id="PF00005">
    <property type="entry name" value="ABC_tran"/>
    <property type="match status" value="2"/>
</dbReference>
<evidence type="ECO:0000256" key="1">
    <source>
        <dbReference type="ARBA" id="ARBA00022737"/>
    </source>
</evidence>
<evidence type="ECO:0000256" key="3">
    <source>
        <dbReference type="ARBA" id="ARBA00022840"/>
    </source>
</evidence>
<evidence type="ECO:0000313" key="5">
    <source>
        <dbReference type="EMBL" id="KAF8467494.1"/>
    </source>
</evidence>
<evidence type="ECO:0000313" key="6">
    <source>
        <dbReference type="Proteomes" id="UP000759537"/>
    </source>
</evidence>
<proteinExistence type="predicted"/>
<dbReference type="PANTHER" id="PTHR19211">
    <property type="entry name" value="ATP-BINDING TRANSPORT PROTEIN-RELATED"/>
    <property type="match status" value="1"/>
</dbReference>
<name>A0A9P5JWJ8_9AGAM</name>
<dbReference type="EMBL" id="WHVB01000036">
    <property type="protein sequence ID" value="KAF8467494.1"/>
    <property type="molecule type" value="Genomic_DNA"/>
</dbReference>
<dbReference type="InterPro" id="IPR050611">
    <property type="entry name" value="ABCF"/>
</dbReference>
<dbReference type="FunFam" id="3.40.50.300:FF:000104">
    <property type="entry name" value="ATP-binding cassette sub-family F member 3"/>
    <property type="match status" value="1"/>
</dbReference>
<dbReference type="GO" id="GO:0005524">
    <property type="term" value="F:ATP binding"/>
    <property type="evidence" value="ECO:0007669"/>
    <property type="project" value="UniProtKB-KW"/>
</dbReference>
<dbReference type="InterPro" id="IPR003593">
    <property type="entry name" value="AAA+_ATPase"/>
</dbReference>